<name>U9TR90_RHIID</name>
<sequence>CEKVFEQRSQNLVEKYAAEERYISTVLLNRKHTWVKCFTSHHFTAGTQSTQRVESENALIKKAIQSSFSLLQVQEAIENRLEFESINTRYSIWKTSTLQYTQPLIIQTFFSGIDSIMKKYLTQPIHDAHYKQMCQSVCYFMRQVSIAEAPTLDDDSFEPIFDGEDSAETFAKIDEDRELDLQSLMAMVNIDDIIEIWKISRYNYPKTYQFVILLSTGEHLCTCFMLITHGIVCRHFFKVFVESSKARFHLTLIPCRWYKDEYISSSEGYFNEKVIGNGNFNHSSTFEFTRKYTINDLSEEYSKQITRKQLKYGILMGEAKKAIQFAICDDDEELIKLIKEYNERKKAQYIQAESVKQQRALANRLAENDNQVICRPNGVLIESNQVLDPLKHQPKGRPPGKRFKSSTELKSKSKSEATDGAASVVYVEEMDIIVAL</sequence>
<feature type="non-terminal residue" evidence="4">
    <location>
        <position position="1"/>
    </location>
</feature>
<feature type="compositionally biased region" description="Basic residues" evidence="2">
    <location>
        <begin position="392"/>
        <end position="404"/>
    </location>
</feature>
<evidence type="ECO:0000256" key="1">
    <source>
        <dbReference type="PROSITE-ProRule" id="PRU00325"/>
    </source>
</evidence>
<accession>U9TR90</accession>
<protein>
    <recommendedName>
        <fullName evidence="3">SWIM-type domain-containing protein</fullName>
    </recommendedName>
</protein>
<feature type="non-terminal residue" evidence="4">
    <location>
        <position position="436"/>
    </location>
</feature>
<keyword evidence="1" id="KW-0863">Zinc-finger</keyword>
<dbReference type="PANTHER" id="PTHR47718">
    <property type="entry name" value="OS01G0519700 PROTEIN"/>
    <property type="match status" value="1"/>
</dbReference>
<reference evidence="4" key="1">
    <citation type="submission" date="2013-07" db="EMBL/GenBank/DDBJ databases">
        <title>The genome of an arbuscular mycorrhizal fungus provides insights into the evolution of the oldest plant symbiosis.</title>
        <authorList>
            <consortium name="DOE Joint Genome Institute"/>
            <person name="Tisserant E."/>
            <person name="Malbreil M."/>
            <person name="Kuo A."/>
            <person name="Kohler A."/>
            <person name="Symeonidi A."/>
            <person name="Balestrini R."/>
            <person name="Charron P."/>
            <person name="Duensing N."/>
            <person name="Frei-dit-Frey N."/>
            <person name="Gianinazzi-Pearson V."/>
            <person name="Gilbert B."/>
            <person name="Handa Y."/>
            <person name="Hijri M."/>
            <person name="Kaul R."/>
            <person name="Kawaguchi M."/>
            <person name="Krajinski F."/>
            <person name="Lammers P."/>
            <person name="Lapierre D."/>
            <person name="Masclaux F.G."/>
            <person name="Murat C."/>
            <person name="Morin E."/>
            <person name="Ndikumana S."/>
            <person name="Pagni M."/>
            <person name="Petitpierre D."/>
            <person name="Requena N."/>
            <person name="Rosikiewicz P."/>
            <person name="Riley R."/>
            <person name="Saito K."/>
            <person name="San Clemente H."/>
            <person name="Shapiro H."/>
            <person name="van Tuinen D."/>
            <person name="Becard G."/>
            <person name="Bonfante P."/>
            <person name="Paszkowski U."/>
            <person name="Shachar-Hill Y."/>
            <person name="Young J.P."/>
            <person name="Sanders I.R."/>
            <person name="Henrissat B."/>
            <person name="Rensing S.A."/>
            <person name="Grigoriev I.V."/>
            <person name="Corradi N."/>
            <person name="Roux C."/>
            <person name="Martin F."/>
        </authorList>
    </citation>
    <scope>NUCLEOTIDE SEQUENCE</scope>
    <source>
        <strain evidence="4">DAOM 197198</strain>
    </source>
</reference>
<evidence type="ECO:0000256" key="2">
    <source>
        <dbReference type="SAM" id="MobiDB-lite"/>
    </source>
</evidence>
<dbReference type="EMBL" id="KI286905">
    <property type="protein sequence ID" value="ESA10620.1"/>
    <property type="molecule type" value="Genomic_DNA"/>
</dbReference>
<organism evidence="4">
    <name type="scientific">Rhizophagus irregularis (strain DAOM 181602 / DAOM 197198 / MUCL 43194)</name>
    <name type="common">Arbuscular mycorrhizal fungus</name>
    <name type="synonym">Glomus intraradices</name>
    <dbReference type="NCBI Taxonomy" id="747089"/>
    <lineage>
        <taxon>Eukaryota</taxon>
        <taxon>Fungi</taxon>
        <taxon>Fungi incertae sedis</taxon>
        <taxon>Mucoromycota</taxon>
        <taxon>Glomeromycotina</taxon>
        <taxon>Glomeromycetes</taxon>
        <taxon>Glomerales</taxon>
        <taxon>Glomeraceae</taxon>
        <taxon>Rhizophagus</taxon>
    </lineage>
</organism>
<proteinExistence type="predicted"/>
<dbReference type="InterPro" id="IPR007527">
    <property type="entry name" value="Znf_SWIM"/>
</dbReference>
<evidence type="ECO:0000259" key="3">
    <source>
        <dbReference type="PROSITE" id="PS50966"/>
    </source>
</evidence>
<dbReference type="VEuPathDB" id="FungiDB:RhiirFUN_012272"/>
<keyword evidence="1" id="KW-0862">Zinc</keyword>
<dbReference type="AlphaFoldDB" id="U9TR90"/>
<keyword evidence="1" id="KW-0479">Metal-binding</keyword>
<dbReference type="GO" id="GO:0008270">
    <property type="term" value="F:zinc ion binding"/>
    <property type="evidence" value="ECO:0007669"/>
    <property type="project" value="UniProtKB-KW"/>
</dbReference>
<dbReference type="HOGENOM" id="CLU_041585_4_1_1"/>
<evidence type="ECO:0000313" key="4">
    <source>
        <dbReference type="EMBL" id="ESA10620.1"/>
    </source>
</evidence>
<feature type="compositionally biased region" description="Basic and acidic residues" evidence="2">
    <location>
        <begin position="405"/>
        <end position="417"/>
    </location>
</feature>
<feature type="domain" description="SWIM-type" evidence="3">
    <location>
        <begin position="208"/>
        <end position="244"/>
    </location>
</feature>
<dbReference type="PROSITE" id="PS50966">
    <property type="entry name" value="ZF_SWIM"/>
    <property type="match status" value="1"/>
</dbReference>
<gene>
    <name evidence="4" type="ORF">GLOINDRAFT_324217</name>
</gene>
<feature type="region of interest" description="Disordered" evidence="2">
    <location>
        <begin position="389"/>
        <end position="418"/>
    </location>
</feature>